<feature type="transmembrane region" description="Helical" evidence="6">
    <location>
        <begin position="20"/>
        <end position="39"/>
    </location>
</feature>
<protein>
    <recommendedName>
        <fullName evidence="1">triacylglycerol lipase</fullName>
        <ecNumber evidence="1">3.1.1.3</ecNumber>
    </recommendedName>
</protein>
<dbReference type="InterPro" id="IPR016035">
    <property type="entry name" value="Acyl_Trfase/lysoPLipase"/>
</dbReference>
<organism evidence="8 9">
    <name type="scientific">Paralvinella palmiformis</name>
    <dbReference type="NCBI Taxonomy" id="53620"/>
    <lineage>
        <taxon>Eukaryota</taxon>
        <taxon>Metazoa</taxon>
        <taxon>Spiralia</taxon>
        <taxon>Lophotrochozoa</taxon>
        <taxon>Annelida</taxon>
        <taxon>Polychaeta</taxon>
        <taxon>Sedentaria</taxon>
        <taxon>Canalipalpata</taxon>
        <taxon>Terebellida</taxon>
        <taxon>Terebelliformia</taxon>
        <taxon>Alvinellidae</taxon>
        <taxon>Paralvinella</taxon>
    </lineage>
</organism>
<dbReference type="GO" id="GO:0055088">
    <property type="term" value="P:lipid homeostasis"/>
    <property type="evidence" value="ECO:0007669"/>
    <property type="project" value="TreeGrafter"/>
</dbReference>
<evidence type="ECO:0000259" key="7">
    <source>
        <dbReference type="PROSITE" id="PS51635"/>
    </source>
</evidence>
<evidence type="ECO:0000313" key="9">
    <source>
        <dbReference type="Proteomes" id="UP001208570"/>
    </source>
</evidence>
<accession>A0AAD9JRS1</accession>
<feature type="short sequence motif" description="GXGXXG" evidence="4">
    <location>
        <begin position="24"/>
        <end position="29"/>
    </location>
</feature>
<keyword evidence="6" id="KW-0472">Membrane</keyword>
<dbReference type="Gene3D" id="3.40.1090.10">
    <property type="entry name" value="Cytosolic phospholipase A2 catalytic domain"/>
    <property type="match status" value="1"/>
</dbReference>
<dbReference type="InterPro" id="IPR033562">
    <property type="entry name" value="PLPL"/>
</dbReference>
<comment type="caution">
    <text evidence="8">The sequence shown here is derived from an EMBL/GenBank/DDBJ whole genome shotgun (WGS) entry which is preliminary data.</text>
</comment>
<feature type="short sequence motif" description="GXSXG" evidence="4">
    <location>
        <begin position="53"/>
        <end position="57"/>
    </location>
</feature>
<dbReference type="InterPro" id="IPR002641">
    <property type="entry name" value="PNPLA_dom"/>
</dbReference>
<feature type="domain" description="PNPLA" evidence="7">
    <location>
        <begin position="20"/>
        <end position="187"/>
    </location>
</feature>
<dbReference type="GO" id="GO:0004806">
    <property type="term" value="F:triacylglycerol lipase activity"/>
    <property type="evidence" value="ECO:0007669"/>
    <property type="project" value="UniProtKB-EC"/>
</dbReference>
<keyword evidence="6" id="KW-1133">Transmembrane helix</keyword>
<dbReference type="AlphaFoldDB" id="A0AAD9JRS1"/>
<evidence type="ECO:0000256" key="3">
    <source>
        <dbReference type="ARBA" id="ARBA00023098"/>
    </source>
</evidence>
<dbReference type="Proteomes" id="UP001208570">
    <property type="component" value="Unassembled WGS sequence"/>
</dbReference>
<sequence>MVSDGEMRDAGVSSRSNMNLSFAGCGFLGIYHVGVCSCFRRYASHVSTEKISGASAGALAACALLTGVGLGESTNYVLDVALKARARALGPLHPSFNIVHHLKEGLQRFLPDNAHEICSGRLHVSLTRVSDRKNVLVSQFDSREDLIEALNCSAFVPFYSGVIPPKYKGIRYVDGGLSDNIPILDDYTITVSPFAGESDICPNDNSSSFLHIYLANTSIQVNSSNLYRLSHALFPPSPEQLSSMCQQGFDDALKFLQKNDLISCARHLRIESAITPVEDKQDQDDGSCVQQRPIVNIEMDSDSMEKMALNFQVDDESESESDFSCDNDYCEECQHHQNKALTDSLPHPVVSALQAGIDSANGGVLAPVYKMRAYKVLSLMTAPWLLPIDLAMVLAKKFIDWAPYLPSDMQWFVQELIILLQDLYESVQRGRQKYSARFSCQLAITENSQQNANRPSSPSCQRRRHSSNEPRRNLNVGFSVDFHTEQKSMMHCVDNMHHHAIEDEPQPHHHHHHHSEDAEPKPSRSRRGSFHVTSSIIPDSLIAYDTFDNYLHITKQMDAVLAYHYTEESNPNVIKVTEIFALDDPQGPAPDLNVNDLSWDNYIDLKREVTPGLRRCATDIYSHSTDASSSAAELEYEH</sequence>
<feature type="active site" description="Nucleophile" evidence="4">
    <location>
        <position position="55"/>
    </location>
</feature>
<evidence type="ECO:0000256" key="2">
    <source>
        <dbReference type="ARBA" id="ARBA00022801"/>
    </source>
</evidence>
<feature type="transmembrane region" description="Helical" evidence="6">
    <location>
        <begin position="51"/>
        <end position="70"/>
    </location>
</feature>
<dbReference type="FunFam" id="3.40.1090.10:FF:000003">
    <property type="entry name" value="Patatin-like phospholipase domain-containing protein 2"/>
    <property type="match status" value="1"/>
</dbReference>
<dbReference type="PANTHER" id="PTHR12406">
    <property type="entry name" value="CALCIUM-INDEPENDENT PHOSPHOLIPASE A2 IPLA2 -RELATED"/>
    <property type="match status" value="1"/>
</dbReference>
<proteinExistence type="predicted"/>
<keyword evidence="6" id="KW-0812">Transmembrane</keyword>
<keyword evidence="4" id="KW-0442">Lipid degradation</keyword>
<dbReference type="PANTHER" id="PTHR12406:SF41">
    <property type="entry name" value="BRUMMER, ISOFORM B-RELATED"/>
    <property type="match status" value="1"/>
</dbReference>
<keyword evidence="3 4" id="KW-0443">Lipid metabolism</keyword>
<dbReference type="GO" id="GO:0019433">
    <property type="term" value="P:triglyceride catabolic process"/>
    <property type="evidence" value="ECO:0007669"/>
    <property type="project" value="TreeGrafter"/>
</dbReference>
<dbReference type="Pfam" id="PF01734">
    <property type="entry name" value="Patatin"/>
    <property type="match status" value="1"/>
</dbReference>
<dbReference type="SUPFAM" id="SSF52151">
    <property type="entry name" value="FabD/lysophospholipase-like"/>
    <property type="match status" value="1"/>
</dbReference>
<gene>
    <name evidence="8" type="ORF">LSH36_192g03018</name>
</gene>
<evidence type="ECO:0000256" key="4">
    <source>
        <dbReference type="PROSITE-ProRule" id="PRU01161"/>
    </source>
</evidence>
<feature type="short sequence motif" description="DGA/G" evidence="4">
    <location>
        <begin position="174"/>
        <end position="176"/>
    </location>
</feature>
<dbReference type="EMBL" id="JAODUP010000192">
    <property type="protein sequence ID" value="KAK2157415.1"/>
    <property type="molecule type" value="Genomic_DNA"/>
</dbReference>
<feature type="active site" description="Proton acceptor" evidence="4">
    <location>
        <position position="174"/>
    </location>
</feature>
<dbReference type="EC" id="3.1.1.3" evidence="1"/>
<keyword evidence="9" id="KW-1185">Reference proteome</keyword>
<evidence type="ECO:0000313" key="8">
    <source>
        <dbReference type="EMBL" id="KAK2157415.1"/>
    </source>
</evidence>
<dbReference type="PROSITE" id="PS51635">
    <property type="entry name" value="PNPLA"/>
    <property type="match status" value="1"/>
</dbReference>
<keyword evidence="2 4" id="KW-0378">Hydrolase</keyword>
<evidence type="ECO:0000256" key="6">
    <source>
        <dbReference type="SAM" id="Phobius"/>
    </source>
</evidence>
<dbReference type="GO" id="GO:0005811">
    <property type="term" value="C:lipid droplet"/>
    <property type="evidence" value="ECO:0007669"/>
    <property type="project" value="TreeGrafter"/>
</dbReference>
<evidence type="ECO:0000256" key="1">
    <source>
        <dbReference type="ARBA" id="ARBA00013279"/>
    </source>
</evidence>
<evidence type="ECO:0000256" key="5">
    <source>
        <dbReference type="SAM" id="MobiDB-lite"/>
    </source>
</evidence>
<dbReference type="GO" id="GO:0016020">
    <property type="term" value="C:membrane"/>
    <property type="evidence" value="ECO:0007669"/>
    <property type="project" value="TreeGrafter"/>
</dbReference>
<name>A0AAD9JRS1_9ANNE</name>
<dbReference type="GO" id="GO:0005737">
    <property type="term" value="C:cytoplasm"/>
    <property type="evidence" value="ECO:0007669"/>
    <property type="project" value="TreeGrafter"/>
</dbReference>
<feature type="region of interest" description="Disordered" evidence="5">
    <location>
        <begin position="503"/>
        <end position="530"/>
    </location>
</feature>
<reference evidence="8" key="1">
    <citation type="journal article" date="2023" name="Mol. Biol. Evol.">
        <title>Third-Generation Sequencing Reveals the Adaptive Role of the Epigenome in Three Deep-Sea Polychaetes.</title>
        <authorList>
            <person name="Perez M."/>
            <person name="Aroh O."/>
            <person name="Sun Y."/>
            <person name="Lan Y."/>
            <person name="Juniper S.K."/>
            <person name="Young C.R."/>
            <person name="Angers B."/>
            <person name="Qian P.Y."/>
        </authorList>
    </citation>
    <scope>NUCLEOTIDE SEQUENCE</scope>
    <source>
        <strain evidence="8">P08H-3</strain>
    </source>
</reference>
<feature type="compositionally biased region" description="Polar residues" evidence="5">
    <location>
        <begin position="447"/>
        <end position="460"/>
    </location>
</feature>
<feature type="region of interest" description="Disordered" evidence="5">
    <location>
        <begin position="447"/>
        <end position="477"/>
    </location>
</feature>